<dbReference type="AlphaFoldDB" id="A0A9D4QZE3"/>
<keyword evidence="3" id="KW-1185">Reference proteome</keyword>
<name>A0A9D4QZE3_DREPO</name>
<keyword evidence="1" id="KW-0732">Signal</keyword>
<evidence type="ECO:0000313" key="3">
    <source>
        <dbReference type="Proteomes" id="UP000828390"/>
    </source>
</evidence>
<protein>
    <submittedName>
        <fullName evidence="2">Uncharacterized protein</fullName>
    </submittedName>
</protein>
<proteinExistence type="predicted"/>
<sequence>MLSRMIVTVCAMALALDALISQDPIITAGCPNGFLCYDPYKICPDNHYQEGLCPNTFRCCYVNKYNLGVCECIAQNALVCFLPGKELA</sequence>
<gene>
    <name evidence="2" type="ORF">DPMN_089996</name>
</gene>
<accession>A0A9D4QZE3</accession>
<dbReference type="Proteomes" id="UP000828390">
    <property type="component" value="Unassembled WGS sequence"/>
</dbReference>
<feature type="signal peptide" evidence="1">
    <location>
        <begin position="1"/>
        <end position="21"/>
    </location>
</feature>
<organism evidence="2 3">
    <name type="scientific">Dreissena polymorpha</name>
    <name type="common">Zebra mussel</name>
    <name type="synonym">Mytilus polymorpha</name>
    <dbReference type="NCBI Taxonomy" id="45954"/>
    <lineage>
        <taxon>Eukaryota</taxon>
        <taxon>Metazoa</taxon>
        <taxon>Spiralia</taxon>
        <taxon>Lophotrochozoa</taxon>
        <taxon>Mollusca</taxon>
        <taxon>Bivalvia</taxon>
        <taxon>Autobranchia</taxon>
        <taxon>Heteroconchia</taxon>
        <taxon>Euheterodonta</taxon>
        <taxon>Imparidentia</taxon>
        <taxon>Neoheterodontei</taxon>
        <taxon>Myida</taxon>
        <taxon>Dreissenoidea</taxon>
        <taxon>Dreissenidae</taxon>
        <taxon>Dreissena</taxon>
    </lineage>
</organism>
<comment type="caution">
    <text evidence="2">The sequence shown here is derived from an EMBL/GenBank/DDBJ whole genome shotgun (WGS) entry which is preliminary data.</text>
</comment>
<dbReference type="EMBL" id="JAIWYP010000003">
    <property type="protein sequence ID" value="KAH3847665.1"/>
    <property type="molecule type" value="Genomic_DNA"/>
</dbReference>
<evidence type="ECO:0000256" key="1">
    <source>
        <dbReference type="SAM" id="SignalP"/>
    </source>
</evidence>
<reference evidence="2" key="2">
    <citation type="submission" date="2020-11" db="EMBL/GenBank/DDBJ databases">
        <authorList>
            <person name="McCartney M.A."/>
            <person name="Auch B."/>
            <person name="Kono T."/>
            <person name="Mallez S."/>
            <person name="Becker A."/>
            <person name="Gohl D.M."/>
            <person name="Silverstein K.A.T."/>
            <person name="Koren S."/>
            <person name="Bechman K.B."/>
            <person name="Herman A."/>
            <person name="Abrahante J.E."/>
            <person name="Garbe J."/>
        </authorList>
    </citation>
    <scope>NUCLEOTIDE SEQUENCE</scope>
    <source>
        <strain evidence="2">Duluth1</strain>
        <tissue evidence="2">Whole animal</tissue>
    </source>
</reference>
<feature type="chain" id="PRO_5038431033" evidence="1">
    <location>
        <begin position="22"/>
        <end position="88"/>
    </location>
</feature>
<evidence type="ECO:0000313" key="2">
    <source>
        <dbReference type="EMBL" id="KAH3847665.1"/>
    </source>
</evidence>
<reference evidence="2" key="1">
    <citation type="journal article" date="2019" name="bioRxiv">
        <title>The Genome of the Zebra Mussel, Dreissena polymorpha: A Resource for Invasive Species Research.</title>
        <authorList>
            <person name="McCartney M.A."/>
            <person name="Auch B."/>
            <person name="Kono T."/>
            <person name="Mallez S."/>
            <person name="Zhang Y."/>
            <person name="Obille A."/>
            <person name="Becker A."/>
            <person name="Abrahante J.E."/>
            <person name="Garbe J."/>
            <person name="Badalamenti J.P."/>
            <person name="Herman A."/>
            <person name="Mangelson H."/>
            <person name="Liachko I."/>
            <person name="Sullivan S."/>
            <person name="Sone E.D."/>
            <person name="Koren S."/>
            <person name="Silverstein K.A.T."/>
            <person name="Beckman K.B."/>
            <person name="Gohl D.M."/>
        </authorList>
    </citation>
    <scope>NUCLEOTIDE SEQUENCE</scope>
    <source>
        <strain evidence="2">Duluth1</strain>
        <tissue evidence="2">Whole animal</tissue>
    </source>
</reference>